<dbReference type="Pfam" id="PF20598">
    <property type="entry name" value="DUF6795"/>
    <property type="match status" value="1"/>
</dbReference>
<accession>A0AAE9YUM4</accession>
<dbReference type="RefSeq" id="WP_044832737.1">
    <property type="nucleotide sequence ID" value="NZ_CP059735.1"/>
</dbReference>
<protein>
    <submittedName>
        <fullName evidence="2">Carboxypeptidase regulatory-like domain-containing protein</fullName>
    </submittedName>
</protein>
<feature type="domain" description="DUF6795" evidence="1">
    <location>
        <begin position="16"/>
        <end position="119"/>
    </location>
</feature>
<keyword evidence="2" id="KW-0121">Carboxypeptidase</keyword>
<dbReference type="GO" id="GO:0004180">
    <property type="term" value="F:carboxypeptidase activity"/>
    <property type="evidence" value="ECO:0007669"/>
    <property type="project" value="UniProtKB-KW"/>
</dbReference>
<name>A0AAE9YUM4_9GAMM</name>
<dbReference type="KEGG" id="tact:SG35_013515"/>
<organism evidence="2 3">
    <name type="scientific">Thalassomonas actiniarum</name>
    <dbReference type="NCBI Taxonomy" id="485447"/>
    <lineage>
        <taxon>Bacteria</taxon>
        <taxon>Pseudomonadati</taxon>
        <taxon>Pseudomonadota</taxon>
        <taxon>Gammaproteobacteria</taxon>
        <taxon>Alteromonadales</taxon>
        <taxon>Colwelliaceae</taxon>
        <taxon>Thalassomonas</taxon>
    </lineage>
</organism>
<proteinExistence type="predicted"/>
<evidence type="ECO:0000313" key="2">
    <source>
        <dbReference type="EMBL" id="WDE01540.1"/>
    </source>
</evidence>
<keyword evidence="3" id="KW-1185">Reference proteome</keyword>
<gene>
    <name evidence="2" type="ORF">SG35_013515</name>
</gene>
<dbReference type="AlphaFoldDB" id="A0AAE9YUM4"/>
<dbReference type="Proteomes" id="UP000032568">
    <property type="component" value="Chromosome"/>
</dbReference>
<keyword evidence="2" id="KW-0378">Hydrolase</keyword>
<reference evidence="2 3" key="1">
    <citation type="journal article" date="2015" name="Genome Announc.">
        <title>Draft Genome Sequences of Marine Isolates of Thalassomonas viridans and Thalassomonas actiniarum.</title>
        <authorList>
            <person name="Olonade I."/>
            <person name="van Zyl L.J."/>
            <person name="Trindade M."/>
        </authorList>
    </citation>
    <scope>NUCLEOTIDE SEQUENCE [LARGE SCALE GENOMIC DNA]</scope>
    <source>
        <strain evidence="2 3">A5K-106</strain>
    </source>
</reference>
<evidence type="ECO:0000313" key="3">
    <source>
        <dbReference type="Proteomes" id="UP000032568"/>
    </source>
</evidence>
<reference evidence="2 3" key="2">
    <citation type="journal article" date="2022" name="Mar. Drugs">
        <title>Bioassay-Guided Fractionation Leads to the Detection of Cholic Acid Generated by the Rare Thalassomonas sp.</title>
        <authorList>
            <person name="Pheiffer F."/>
            <person name="Schneider Y.K."/>
            <person name="Hansen E.H."/>
            <person name="Andersen J.H."/>
            <person name="Isaksson J."/>
            <person name="Busche T."/>
            <person name="R C."/>
            <person name="Kalinowski J."/>
            <person name="Zyl L.V."/>
            <person name="Trindade M."/>
        </authorList>
    </citation>
    <scope>NUCLEOTIDE SEQUENCE [LARGE SCALE GENOMIC DNA]</scope>
    <source>
        <strain evidence="2 3">A5K-106</strain>
    </source>
</reference>
<dbReference type="InterPro" id="IPR046474">
    <property type="entry name" value="DUF6795"/>
</dbReference>
<dbReference type="EMBL" id="CP059735">
    <property type="protein sequence ID" value="WDE01540.1"/>
    <property type="molecule type" value="Genomic_DNA"/>
</dbReference>
<keyword evidence="2" id="KW-0645">Protease</keyword>
<evidence type="ECO:0000259" key="1">
    <source>
        <dbReference type="Pfam" id="PF20598"/>
    </source>
</evidence>
<sequence>MFGLLFKYTIHLCPEVQGRVTYEGKPIADLEVSRSLTYSDEDEEIDTTITDNNGCFSFPEAKMKSRLPGSIFHVPVIRQVLYLSYQDQTYVLWYATQWQIKPCTAYTRMLKELKAELTQPEIRHDFDNLDEPERPHVTSSICRWDTITKVF</sequence>